<evidence type="ECO:0008006" key="3">
    <source>
        <dbReference type="Google" id="ProtNLM"/>
    </source>
</evidence>
<gene>
    <name evidence="1" type="ORF">KSL82_01360</name>
</gene>
<keyword evidence="2" id="KW-1185">Reference proteome</keyword>
<dbReference type="RefSeq" id="WP_178695594.1">
    <property type="nucleotide sequence ID" value="NZ_JAHPJJ010000003.1"/>
</dbReference>
<name>A0ABS6ITF9_9LACO</name>
<dbReference type="Pfam" id="PF11185">
    <property type="entry name" value="DUF2971"/>
    <property type="match status" value="1"/>
</dbReference>
<protein>
    <recommendedName>
        <fullName evidence="3">DUF2971 domain-containing protein</fullName>
    </recommendedName>
</protein>
<dbReference type="Proteomes" id="UP001196248">
    <property type="component" value="Unassembled WGS sequence"/>
</dbReference>
<sequence length="332" mass="38288">MCDQKYINSYLNNLLTEEVPKGTKLMIANLNDYGKRAIVNYHNPYSKFHKYADIVINIHTFGENAEENTPLFHYTTVNSLNSILESEYFRIKQANFMNDPDEFQWASKLAITDLKKYGATVEEIEKFKQMIRNQPFHDAYIWSFSKNNDSETLFHVYGGNEGIALELGEKDVMNMLATHNSHGKDNLDQFGLGDAYTFPLNVLYDAQKQKNYTEPLVQEWLDAYRGLKKDPDDMKEILTLCSKNIALFNMAFKNPKLSHEEEFRFVSLRKNDGTVSPELEINGVPYINCEFIPEYIQSVTISPTCDKSEKEVRAVISKYKPGADVKKSTLPY</sequence>
<dbReference type="InterPro" id="IPR021352">
    <property type="entry name" value="DUF2971"/>
</dbReference>
<comment type="caution">
    <text evidence="1">The sequence shown here is derived from an EMBL/GenBank/DDBJ whole genome shotgun (WGS) entry which is preliminary data.</text>
</comment>
<dbReference type="EMBL" id="JAHPJJ010000003">
    <property type="protein sequence ID" value="MBU9694582.1"/>
    <property type="molecule type" value="Genomic_DNA"/>
</dbReference>
<reference evidence="1 2" key="1">
    <citation type="submission" date="2021-06" db="EMBL/GenBank/DDBJ databases">
        <title>Limosilactobacillus angelus sp. nov., isolated from the human vagina.</title>
        <authorList>
            <person name="Chen Y.-S."/>
        </authorList>
    </citation>
    <scope>NUCLEOTIDE SEQUENCE [LARGE SCALE GENOMIC DNA]</scope>
    <source>
        <strain evidence="1 2">P5L02</strain>
    </source>
</reference>
<evidence type="ECO:0000313" key="2">
    <source>
        <dbReference type="Proteomes" id="UP001196248"/>
    </source>
</evidence>
<proteinExistence type="predicted"/>
<organism evidence="1 2">
    <name type="scientific">Limosilactobacillus portuensis</name>
    <dbReference type="NCBI Taxonomy" id="2742601"/>
    <lineage>
        <taxon>Bacteria</taxon>
        <taxon>Bacillati</taxon>
        <taxon>Bacillota</taxon>
        <taxon>Bacilli</taxon>
        <taxon>Lactobacillales</taxon>
        <taxon>Lactobacillaceae</taxon>
        <taxon>Limosilactobacillus</taxon>
    </lineage>
</organism>
<evidence type="ECO:0000313" key="1">
    <source>
        <dbReference type="EMBL" id="MBU9694582.1"/>
    </source>
</evidence>
<accession>A0ABS6ITF9</accession>